<accession>A0A316VDL8</accession>
<dbReference type="GO" id="GO:0019888">
    <property type="term" value="F:protein phosphatase regulator activity"/>
    <property type="evidence" value="ECO:0007669"/>
    <property type="project" value="TreeGrafter"/>
</dbReference>
<dbReference type="InterPro" id="IPR011989">
    <property type="entry name" value="ARM-like"/>
</dbReference>
<dbReference type="PANTHER" id="PTHR10648:SF4">
    <property type="entry name" value="PROTEIN PHOSPHATASE 2 (FORMERLY 2A), REGULATORY SUBUNIT A, BETA ISOFORM-RELATED"/>
    <property type="match status" value="1"/>
</dbReference>
<dbReference type="InterPro" id="IPR016024">
    <property type="entry name" value="ARM-type_fold"/>
</dbReference>
<feature type="repeat" description="HEAT" evidence="3">
    <location>
        <begin position="515"/>
        <end position="549"/>
    </location>
</feature>
<dbReference type="FunFam" id="1.25.10.10:FF:000011">
    <property type="entry name" value="Serine/threonine-protein phosphatase 2A regulatory subunit A alpha isoform"/>
    <property type="match status" value="1"/>
</dbReference>
<dbReference type="Pfam" id="PF22646">
    <property type="entry name" value="PPP2R1A-like_HEAT"/>
    <property type="match status" value="1"/>
</dbReference>
<dbReference type="InParanoid" id="A0A316VDL8"/>
<dbReference type="InterPro" id="IPR000357">
    <property type="entry name" value="HEAT"/>
</dbReference>
<evidence type="ECO:0000313" key="7">
    <source>
        <dbReference type="Proteomes" id="UP000245771"/>
    </source>
</evidence>
<reference evidence="6 7" key="1">
    <citation type="journal article" date="2018" name="Mol. Biol. Evol.">
        <title>Broad Genomic Sampling Reveals a Smut Pathogenic Ancestry of the Fungal Clade Ustilaginomycotina.</title>
        <authorList>
            <person name="Kijpornyongpan T."/>
            <person name="Mondo S.J."/>
            <person name="Barry K."/>
            <person name="Sandor L."/>
            <person name="Lee J."/>
            <person name="Lipzen A."/>
            <person name="Pangilinan J."/>
            <person name="LaButti K."/>
            <person name="Hainaut M."/>
            <person name="Henrissat B."/>
            <person name="Grigoriev I.V."/>
            <person name="Spatafora J.W."/>
            <person name="Aime M.C."/>
        </authorList>
    </citation>
    <scope>NUCLEOTIDE SEQUENCE [LARGE SCALE GENOMIC DNA]</scope>
    <source>
        <strain evidence="6 7">MCA 3882</strain>
    </source>
</reference>
<feature type="domain" description="Phosphatase 2A Regulatory Subunit A helical" evidence="5">
    <location>
        <begin position="362"/>
        <end position="507"/>
    </location>
</feature>
<dbReference type="AlphaFoldDB" id="A0A316VDL8"/>
<organism evidence="6 7">
    <name type="scientific">Meira miltonrushii</name>
    <dbReference type="NCBI Taxonomy" id="1280837"/>
    <lineage>
        <taxon>Eukaryota</taxon>
        <taxon>Fungi</taxon>
        <taxon>Dikarya</taxon>
        <taxon>Basidiomycota</taxon>
        <taxon>Ustilaginomycotina</taxon>
        <taxon>Exobasidiomycetes</taxon>
        <taxon>Exobasidiales</taxon>
        <taxon>Brachybasidiaceae</taxon>
        <taxon>Meira</taxon>
    </lineage>
</organism>
<feature type="repeat" description="HEAT" evidence="3">
    <location>
        <begin position="398"/>
        <end position="436"/>
    </location>
</feature>
<dbReference type="SUPFAM" id="SSF48371">
    <property type="entry name" value="ARM repeat"/>
    <property type="match status" value="1"/>
</dbReference>
<dbReference type="OrthoDB" id="340346at2759"/>
<evidence type="ECO:0000259" key="4">
    <source>
        <dbReference type="Pfam" id="PF22646"/>
    </source>
</evidence>
<dbReference type="RefSeq" id="XP_025355470.1">
    <property type="nucleotide sequence ID" value="XM_025498674.1"/>
</dbReference>
<protein>
    <submittedName>
        <fullName evidence="6">ARM repeat-containing protein</fullName>
    </submittedName>
</protein>
<sequence length="590" mass="65426">MENEEQLYPIAILIDELKSDDVTLRLNAIHRISTIALALGPERARDELIPFLQDSLDDEDEVLLALAEELGQGFVEYLGGPAYAHLLLGPLENLAAVEETVVREKASESITKIAEVLSKPQIEEHYFPLLRRLSGGDWFTSRTSSTSLFAAVYAKVSPALQDELRKLFAALCNDDTPMVRRAAARDLGPFAKNLSKELVVSDIIPLYRKLSSDDQDSVRLLTVQDLIAIAQVLDHEETKSYLLPSMRNAVSDKSWRVRYMVADHFVELASAVGEDVVRDELVMAFVQLLKDNEAEVRTAGAGQIPGFAKLIDQDIILARLMPCVRDLASDSSQHVRAALGTQISGLAPLLGKDATIEHLLPLFLKLLKDDFSDVRLNIISKLEQVNEVIGIDLLSQSLLPAIVELAEDKQWRVRQAIIEYIPLLANQLGVEFFDEQLSNLCMSWLGDTVFSIREAATVNLRKLTEVFGVDWARNTIIPKVLQMGAHPNYLYRMTTLFAITTMAPSLNTSVIVDSVLETVLPMVNDPIPNIRFNVAKSFEVLAQVLNETSEGKGVIKAKILPGLEKLKDDQDADVRFFAQKAMEADAITGA</sequence>
<dbReference type="Gene3D" id="1.25.10.10">
    <property type="entry name" value="Leucine-rich Repeat Variant"/>
    <property type="match status" value="1"/>
</dbReference>
<proteinExistence type="inferred from homology"/>
<name>A0A316VDL8_9BASI</name>
<feature type="repeat" description="HEAT" evidence="3">
    <location>
        <begin position="164"/>
        <end position="202"/>
    </location>
</feature>
<dbReference type="GeneID" id="37020455"/>
<evidence type="ECO:0000256" key="1">
    <source>
        <dbReference type="ARBA" id="ARBA00022737"/>
    </source>
</evidence>
<dbReference type="STRING" id="1280837.A0A316VDL8"/>
<dbReference type="Pfam" id="PF22956">
    <property type="entry name" value="VPS15-like_hel"/>
    <property type="match status" value="1"/>
</dbReference>
<dbReference type="GO" id="GO:0005829">
    <property type="term" value="C:cytosol"/>
    <property type="evidence" value="ECO:0007669"/>
    <property type="project" value="TreeGrafter"/>
</dbReference>
<feature type="repeat" description="HEAT" evidence="3">
    <location>
        <begin position="242"/>
        <end position="280"/>
    </location>
</feature>
<dbReference type="InterPro" id="IPR021133">
    <property type="entry name" value="HEAT_type_2"/>
</dbReference>
<feature type="repeat" description="HEAT" evidence="3">
    <location>
        <begin position="87"/>
        <end position="125"/>
    </location>
</feature>
<dbReference type="GO" id="GO:0005634">
    <property type="term" value="C:nucleus"/>
    <property type="evidence" value="ECO:0007669"/>
    <property type="project" value="TreeGrafter"/>
</dbReference>
<dbReference type="InterPro" id="IPR051023">
    <property type="entry name" value="PP2A_Regulatory_Subunit_A"/>
</dbReference>
<evidence type="ECO:0000256" key="2">
    <source>
        <dbReference type="ARBA" id="ARBA00038332"/>
    </source>
</evidence>
<gene>
    <name evidence="6" type="ORF">FA14DRAFT_160434</name>
</gene>
<dbReference type="Pfam" id="PF02985">
    <property type="entry name" value="HEAT"/>
    <property type="match status" value="1"/>
</dbReference>
<feature type="repeat" description="HEAT" evidence="3">
    <location>
        <begin position="203"/>
        <end position="241"/>
    </location>
</feature>
<dbReference type="Proteomes" id="UP000245771">
    <property type="component" value="Unassembled WGS sequence"/>
</dbReference>
<feature type="repeat" description="HEAT" evidence="3">
    <location>
        <begin position="320"/>
        <end position="358"/>
    </location>
</feature>
<keyword evidence="7" id="KW-1185">Reference proteome</keyword>
<keyword evidence="1" id="KW-0677">Repeat</keyword>
<dbReference type="PANTHER" id="PTHR10648">
    <property type="entry name" value="SERINE/THREONINE-PROTEIN PHOSPHATASE PP2A 65 KDA REGULATORY SUBUNIT"/>
    <property type="match status" value="1"/>
</dbReference>
<comment type="similarity">
    <text evidence="2">Belongs to the phosphatase 2A regulatory subunit A family.</text>
</comment>
<evidence type="ECO:0000259" key="5">
    <source>
        <dbReference type="Pfam" id="PF22956"/>
    </source>
</evidence>
<dbReference type="InterPro" id="IPR055231">
    <property type="entry name" value="2AA_helical"/>
</dbReference>
<dbReference type="PROSITE" id="PS50077">
    <property type="entry name" value="HEAT_REPEAT"/>
    <property type="match status" value="9"/>
</dbReference>
<dbReference type="InterPro" id="IPR054573">
    <property type="entry name" value="PP2A/SF3B1-like_HEAT"/>
</dbReference>
<feature type="repeat" description="HEAT" evidence="3">
    <location>
        <begin position="281"/>
        <end position="319"/>
    </location>
</feature>
<evidence type="ECO:0000313" key="6">
    <source>
        <dbReference type="EMBL" id="PWN35168.1"/>
    </source>
</evidence>
<dbReference type="GO" id="GO:0000159">
    <property type="term" value="C:protein phosphatase type 2A complex"/>
    <property type="evidence" value="ECO:0007669"/>
    <property type="project" value="TreeGrafter"/>
</dbReference>
<dbReference type="EMBL" id="KZ819603">
    <property type="protein sequence ID" value="PWN35168.1"/>
    <property type="molecule type" value="Genomic_DNA"/>
</dbReference>
<dbReference type="FunCoup" id="A0A316VDL8">
    <property type="interactions" value="103"/>
</dbReference>
<evidence type="ECO:0000256" key="3">
    <source>
        <dbReference type="PROSITE-ProRule" id="PRU00103"/>
    </source>
</evidence>
<feature type="domain" description="Phosphatase PP2A regulatory subunit A/Splicing factor 3B subunit 1-like HEAT repeat" evidence="4">
    <location>
        <begin position="274"/>
        <end position="351"/>
    </location>
</feature>
<feature type="repeat" description="HEAT" evidence="3">
    <location>
        <begin position="359"/>
        <end position="397"/>
    </location>
</feature>